<gene>
    <name evidence="6" type="ORF">METBISCDRAFT_25419</name>
</gene>
<dbReference type="PANTHER" id="PTHR11655:SF14">
    <property type="entry name" value="LARGE RIBOSOMAL SUBUNIT PROTEIN UL6M"/>
    <property type="match status" value="1"/>
</dbReference>
<reference evidence="7" key="1">
    <citation type="journal article" date="2018" name="Nat. Microbiol.">
        <title>Leveraging single-cell genomics to expand the fungal tree of life.</title>
        <authorList>
            <person name="Ahrendt S.R."/>
            <person name="Quandt C.A."/>
            <person name="Ciobanu D."/>
            <person name="Clum A."/>
            <person name="Salamov A."/>
            <person name="Andreopoulos B."/>
            <person name="Cheng J.F."/>
            <person name="Woyke T."/>
            <person name="Pelin A."/>
            <person name="Henrissat B."/>
            <person name="Reynolds N.K."/>
            <person name="Benny G.L."/>
            <person name="Smith M.E."/>
            <person name="James T.Y."/>
            <person name="Grigoriev I.V."/>
        </authorList>
    </citation>
    <scope>NUCLEOTIDE SEQUENCE [LARGE SCALE GENOMIC DNA]</scope>
    <source>
        <strain evidence="7">Baker2002</strain>
    </source>
</reference>
<dbReference type="InterPro" id="IPR036789">
    <property type="entry name" value="Ribosomal_uL6-like_a/b-dom_sf"/>
</dbReference>
<feature type="domain" description="Large ribosomal subunit protein uL6 alpha-beta" evidence="5">
    <location>
        <begin position="144"/>
        <end position="205"/>
    </location>
</feature>
<evidence type="ECO:0000256" key="1">
    <source>
        <dbReference type="ARBA" id="ARBA00009356"/>
    </source>
</evidence>
<dbReference type="GO" id="GO:0019843">
    <property type="term" value="F:rRNA binding"/>
    <property type="evidence" value="ECO:0007669"/>
    <property type="project" value="InterPro"/>
</dbReference>
<keyword evidence="3 4" id="KW-0687">Ribonucleoprotein</keyword>
<sequence>MLKGTTLGYIRQFSAAASRASYIGKAPVRLLPGVECSVERIPLEFTKTFIKKRDTFELNKQIVVRGPKGTLKTIVPSFVSIKTENNAVYVSVEDPKNRYQRSSWGTSRAIISNNVIGTSEGHLAIIKLVGTGFRFTIEKEGDTTYVHLKVGFPYVPKVKVPAVIEASSPNPTRLLLQGIDKQQVNLFAALLRAIKKPEPYKGKGIYVNYETIRLKQKRIK</sequence>
<proteinExistence type="inferred from homology"/>
<comment type="similarity">
    <text evidence="1 4">Belongs to the universal ribosomal protein uL6 family.</text>
</comment>
<dbReference type="InterPro" id="IPR000702">
    <property type="entry name" value="Ribosomal_uL6-like"/>
</dbReference>
<evidence type="ECO:0000256" key="4">
    <source>
        <dbReference type="RuleBase" id="RU003869"/>
    </source>
</evidence>
<dbReference type="InterPro" id="IPR019906">
    <property type="entry name" value="Ribosomal_uL6_bac-type"/>
</dbReference>
<organism evidence="6 7">
    <name type="scientific">Metschnikowia bicuspidata</name>
    <dbReference type="NCBI Taxonomy" id="27322"/>
    <lineage>
        <taxon>Eukaryota</taxon>
        <taxon>Fungi</taxon>
        <taxon>Dikarya</taxon>
        <taxon>Ascomycota</taxon>
        <taxon>Saccharomycotina</taxon>
        <taxon>Pichiomycetes</taxon>
        <taxon>Metschnikowiaceae</taxon>
        <taxon>Metschnikowia</taxon>
    </lineage>
</organism>
<dbReference type="InterPro" id="IPR020040">
    <property type="entry name" value="Ribosomal_uL6_a/b-dom"/>
</dbReference>
<evidence type="ECO:0000313" key="7">
    <source>
        <dbReference type="Proteomes" id="UP000268321"/>
    </source>
</evidence>
<evidence type="ECO:0000256" key="3">
    <source>
        <dbReference type="ARBA" id="ARBA00023274"/>
    </source>
</evidence>
<evidence type="ECO:0000259" key="5">
    <source>
        <dbReference type="Pfam" id="PF00347"/>
    </source>
</evidence>
<dbReference type="GO" id="GO:0006412">
    <property type="term" value="P:translation"/>
    <property type="evidence" value="ECO:0007669"/>
    <property type="project" value="InterPro"/>
</dbReference>
<dbReference type="PRINTS" id="PR00059">
    <property type="entry name" value="RIBOSOMALL6"/>
</dbReference>
<dbReference type="GO" id="GO:0003735">
    <property type="term" value="F:structural constituent of ribosome"/>
    <property type="evidence" value="ECO:0007669"/>
    <property type="project" value="InterPro"/>
</dbReference>
<dbReference type="Proteomes" id="UP000268321">
    <property type="component" value="Unassembled WGS sequence"/>
</dbReference>
<protein>
    <submittedName>
        <fullName evidence="6">Ribosomal protein L6</fullName>
    </submittedName>
</protein>
<dbReference type="EMBL" id="ML004429">
    <property type="protein sequence ID" value="RKP32876.1"/>
    <property type="molecule type" value="Genomic_DNA"/>
</dbReference>
<dbReference type="Pfam" id="PF00347">
    <property type="entry name" value="Ribosomal_L6"/>
    <property type="match status" value="1"/>
</dbReference>
<dbReference type="PANTHER" id="PTHR11655">
    <property type="entry name" value="60S/50S RIBOSOMAL PROTEIN L6/L9"/>
    <property type="match status" value="1"/>
</dbReference>
<dbReference type="SUPFAM" id="SSF56053">
    <property type="entry name" value="Ribosomal protein L6"/>
    <property type="match status" value="2"/>
</dbReference>
<evidence type="ECO:0000256" key="2">
    <source>
        <dbReference type="ARBA" id="ARBA00022980"/>
    </source>
</evidence>
<dbReference type="Gene3D" id="3.90.930.12">
    <property type="entry name" value="Ribosomal protein L6, alpha-beta domain"/>
    <property type="match status" value="2"/>
</dbReference>
<dbReference type="InterPro" id="IPR002358">
    <property type="entry name" value="Ribosomal_uL6_CS"/>
</dbReference>
<keyword evidence="2 4" id="KW-0689">Ribosomal protein</keyword>
<dbReference type="GO" id="GO:0005762">
    <property type="term" value="C:mitochondrial large ribosomal subunit"/>
    <property type="evidence" value="ECO:0007669"/>
    <property type="project" value="TreeGrafter"/>
</dbReference>
<accession>A0A4P9ZI57</accession>
<evidence type="ECO:0000313" key="6">
    <source>
        <dbReference type="EMBL" id="RKP32876.1"/>
    </source>
</evidence>
<dbReference type="OrthoDB" id="540873at2759"/>
<name>A0A4P9ZI57_9ASCO</name>
<dbReference type="PIRSF" id="PIRSF002162">
    <property type="entry name" value="Ribosomal_L6"/>
    <property type="match status" value="1"/>
</dbReference>
<keyword evidence="7" id="KW-1185">Reference proteome</keyword>
<dbReference type="PROSITE" id="PS00525">
    <property type="entry name" value="RIBOSOMAL_L6_1"/>
    <property type="match status" value="1"/>
</dbReference>
<dbReference type="AlphaFoldDB" id="A0A4P9ZI57"/>